<dbReference type="KEGG" id="vg:80517354"/>
<dbReference type="InterPro" id="IPR050307">
    <property type="entry name" value="Sterol_Desaturase_Related"/>
</dbReference>
<dbReference type="Pfam" id="PF04116">
    <property type="entry name" value="FA_hydroxylase"/>
    <property type="match status" value="1"/>
</dbReference>
<feature type="transmembrane region" description="Helical" evidence="5">
    <location>
        <begin position="6"/>
        <end position="22"/>
    </location>
</feature>
<dbReference type="GO" id="GO:0005506">
    <property type="term" value="F:iron ion binding"/>
    <property type="evidence" value="ECO:0007669"/>
    <property type="project" value="InterPro"/>
</dbReference>
<organism evidence="7">
    <name type="scientific">Tupanvirus deep ocean</name>
    <dbReference type="NCBI Taxonomy" id="2126984"/>
    <lineage>
        <taxon>Viruses</taxon>
        <taxon>Varidnaviria</taxon>
        <taxon>Bamfordvirae</taxon>
        <taxon>Nucleocytoviricota</taxon>
        <taxon>Megaviricetes</taxon>
        <taxon>Imitervirales</taxon>
        <taxon>Mimiviridae</taxon>
        <taxon>Megamimivirinae</taxon>
        <taxon>Tupanvirus</taxon>
        <taxon>Tupanvirus altamarinense</taxon>
    </lineage>
</organism>
<name>A0A6N1NF61_9VIRU</name>
<keyword evidence="3 5" id="KW-1133">Transmembrane helix</keyword>
<accession>A0A6N1NF61</accession>
<feature type="transmembrane region" description="Helical" evidence="5">
    <location>
        <begin position="70"/>
        <end position="91"/>
    </location>
</feature>
<dbReference type="InterPro" id="IPR006694">
    <property type="entry name" value="Fatty_acid_hydroxylase"/>
</dbReference>
<proteinExistence type="predicted"/>
<evidence type="ECO:0000256" key="1">
    <source>
        <dbReference type="ARBA" id="ARBA00004370"/>
    </source>
</evidence>
<feature type="domain" description="Fatty acid hydroxylase" evidence="6">
    <location>
        <begin position="79"/>
        <end position="211"/>
    </location>
</feature>
<dbReference type="PANTHER" id="PTHR11863">
    <property type="entry name" value="STEROL DESATURASE"/>
    <property type="match status" value="1"/>
</dbReference>
<dbReference type="RefSeq" id="YP_010780663.1">
    <property type="nucleotide sequence ID" value="NC_075038.1"/>
</dbReference>
<dbReference type="GO" id="GO:0016020">
    <property type="term" value="C:membrane"/>
    <property type="evidence" value="ECO:0007669"/>
    <property type="project" value="UniProtKB-SubCell"/>
</dbReference>
<feature type="transmembrane region" description="Helical" evidence="5">
    <location>
        <begin position="254"/>
        <end position="276"/>
    </location>
</feature>
<dbReference type="EMBL" id="MF405918">
    <property type="protein sequence ID" value="QKU34049.1"/>
    <property type="molecule type" value="Genomic_DNA"/>
</dbReference>
<keyword evidence="4 5" id="KW-0472">Membrane</keyword>
<protein>
    <submittedName>
        <fullName evidence="7">Desaturase</fullName>
    </submittedName>
</protein>
<feature type="transmembrane region" description="Helical" evidence="5">
    <location>
        <begin position="34"/>
        <end position="55"/>
    </location>
</feature>
<dbReference type="GO" id="GO:0016491">
    <property type="term" value="F:oxidoreductase activity"/>
    <property type="evidence" value="ECO:0007669"/>
    <property type="project" value="InterPro"/>
</dbReference>
<evidence type="ECO:0000256" key="4">
    <source>
        <dbReference type="ARBA" id="ARBA00023136"/>
    </source>
</evidence>
<dbReference type="GO" id="GO:0008610">
    <property type="term" value="P:lipid biosynthetic process"/>
    <property type="evidence" value="ECO:0007669"/>
    <property type="project" value="InterPro"/>
</dbReference>
<dbReference type="GeneID" id="80517354"/>
<evidence type="ECO:0000256" key="3">
    <source>
        <dbReference type="ARBA" id="ARBA00022989"/>
    </source>
</evidence>
<reference evidence="7" key="2">
    <citation type="journal article" date="2018" name="Nat. Commun.">
        <title>Tailed giant Tupanvirus possesses the most complete translational apparatus of the known virosphere.</title>
        <authorList>
            <person name="Abrahao J."/>
            <person name="Silva L."/>
            <person name="Silva L.S."/>
            <person name="Khalil J.Y.B."/>
            <person name="Rodrigues R."/>
            <person name="Arantes T."/>
            <person name="Assis F."/>
            <person name="Boratto P."/>
            <person name="Andrade M."/>
            <person name="Kroon E.G."/>
            <person name="Ribeiro B."/>
            <person name="Bergier I."/>
            <person name="Seligmann H."/>
            <person name="Ghigo E."/>
            <person name="Colson P."/>
            <person name="Levasseur A."/>
            <person name="Kroemer G."/>
            <person name="Raoult D."/>
            <person name="La Scola B."/>
        </authorList>
    </citation>
    <scope>NUCLEOTIDE SEQUENCE [LARGE SCALE GENOMIC DNA]</scope>
    <source>
        <strain evidence="7">Deep ocean</strain>
    </source>
</reference>
<evidence type="ECO:0000313" key="7">
    <source>
        <dbReference type="EMBL" id="QKU34049.1"/>
    </source>
</evidence>
<comment type="subcellular location">
    <subcellularLocation>
        <location evidence="1">Membrane</location>
    </subcellularLocation>
</comment>
<keyword evidence="2 5" id="KW-0812">Transmembrane</keyword>
<sequence>MLLGFTIIITGILVFMILERIYPDQKLPRVKGWWMSVILINIYQLFVVVLGMYTWEKWLHIPSLLNLSRFVGPAVGGFIAYLVNTWIFYWWHRARHEIYILWLLFHQVHHSPQRIEVATSFYKHPLEILVDSIMMTILLYPILGLTAESSIWLSGFSAFGEYFYHMNIATPKWMGYIFQRPESHRLHHGRNRRITCPNHSDLPIWDMLGGTFVNPKTSDFTTGFEKKLEEKRTDMLFFRDVLVFRKHPVNKKKVIYQIMLVAILGIGCMHTVGYVFNSMPIKAVSFVSGASPLPLVFSAYNGIETFSTTFTVNIITDDNITISFPLTKEIYSRIDGPYNRRNIYGVVFSHGPFFQIPELIALRQRILKYTICENKLKFDGYPSSIKKAFIDIKSKTVGNENQIWNMSVDC</sequence>
<evidence type="ECO:0000259" key="6">
    <source>
        <dbReference type="Pfam" id="PF04116"/>
    </source>
</evidence>
<reference evidence="7" key="1">
    <citation type="submission" date="2017-06" db="EMBL/GenBank/DDBJ databases">
        <authorList>
            <person name="Assis F.L."/>
            <person name="Abrahao J.S."/>
            <person name="Silva L."/>
            <person name="Khalil J.B."/>
            <person name="Rodrigues R."/>
            <person name="Silva L.S."/>
            <person name="Boratto P."/>
            <person name="Andrade M."/>
            <person name="Kroon E.G."/>
            <person name="Ribeiro B."/>
            <person name="Bergier I."/>
            <person name="Seligmann H."/>
            <person name="Ghigo E."/>
            <person name="Colson P."/>
            <person name="Levasseur A."/>
            <person name="Raoult D."/>
            <person name="Scola B.L."/>
        </authorList>
    </citation>
    <scope>NUCLEOTIDE SEQUENCE</scope>
    <source>
        <strain evidence="7">Deep ocean</strain>
    </source>
</reference>
<evidence type="ECO:0000256" key="2">
    <source>
        <dbReference type="ARBA" id="ARBA00022692"/>
    </source>
</evidence>
<evidence type="ECO:0000256" key="5">
    <source>
        <dbReference type="SAM" id="Phobius"/>
    </source>
</evidence>